<evidence type="ECO:0000313" key="2">
    <source>
        <dbReference type="Proteomes" id="UP000023795"/>
    </source>
</evidence>
<dbReference type="STRING" id="1230338.MOMA_00925"/>
<dbReference type="eggNOG" id="COG2198">
    <property type="taxonomic scope" value="Bacteria"/>
</dbReference>
<gene>
    <name evidence="1" type="ORF">MOMA_00925</name>
</gene>
<dbReference type="PATRIC" id="fig|1230338.3.peg.198"/>
<sequence length="555" mass="61894">MNKTTQKLTATNFDLPSLHLLRPEIETTLKDAEIHLSEFNDDSSQAPLLLDSVETLAQISKVLRLINLEEGAVLAGAISQAFQQLYNNREQDEIEFVMDISEGIMTLNRYVEFVLLKETLEPSLILPVINNLNSKLGTDPISLEQLTTAKTSSLVIANPEQNFQSLTELGIDKKTLIDAYRAGLSVALSAKTPPTDPTDLQKLKAMQSACEVISQRSDSLFWQSADVAVSDLAKVLPLNNVQKRALIFVEQQFNDYLPINDSRFADLVRFASSRDSQLTEKIKQKFSTNTLDDQQLDMMKRFLFGPDREMSNILNELIQEEINLVKTSSDNYARQDGIASSDGELDAMVNRLRDLSLIFKTLNLQEASDTLNEQITQVKDWSQPTPEDFDALLEGLMVAENASIYMAKSHTPGAVNLPIYNRKISLYQLDTAYSTLVHEGRIGIANIETAFNEYIADANHDIMHLVNVPEIMRNVSGACQFLNLVQAGRLLRRAGNHMEALIQNSSKGVSPEQLAKMADIVMAVDYYLESLEVNKPAGKNAIKVGQRSLQHLMAA</sequence>
<dbReference type="OrthoDB" id="6712627at2"/>
<evidence type="ECO:0000313" key="1">
    <source>
        <dbReference type="EMBL" id="ELA08930.1"/>
    </source>
</evidence>
<dbReference type="Proteomes" id="UP000023795">
    <property type="component" value="Unassembled WGS sequence"/>
</dbReference>
<proteinExistence type="predicted"/>
<keyword evidence="2" id="KW-1185">Reference proteome</keyword>
<organism evidence="1 2">
    <name type="scientific">Moraxella macacae 0408225</name>
    <dbReference type="NCBI Taxonomy" id="1230338"/>
    <lineage>
        <taxon>Bacteria</taxon>
        <taxon>Pseudomonadati</taxon>
        <taxon>Pseudomonadota</taxon>
        <taxon>Gammaproteobacteria</taxon>
        <taxon>Moraxellales</taxon>
        <taxon>Moraxellaceae</taxon>
        <taxon>Moraxella</taxon>
    </lineage>
</organism>
<comment type="caution">
    <text evidence="1">The sequence shown here is derived from an EMBL/GenBank/DDBJ whole genome shotgun (WGS) entry which is preliminary data.</text>
</comment>
<accession>L2F7P2</accession>
<dbReference type="EMBL" id="ANIN01000001">
    <property type="protein sequence ID" value="ELA08930.1"/>
    <property type="molecule type" value="Genomic_DNA"/>
</dbReference>
<reference evidence="1 2" key="1">
    <citation type="journal article" date="2013" name="Genome Announc.">
        <title>Genome Sequence of Moraxella macacae 0408225, a Novel Bacterial Species Isolated from a Cynomolgus Macaque with Epistaxis.</title>
        <authorList>
            <person name="Ladner J.T."/>
            <person name="Whitehouse C.A."/>
            <person name="Koroleva G.I."/>
            <person name="Palacios G.F."/>
        </authorList>
    </citation>
    <scope>NUCLEOTIDE SEQUENCE [LARGE SCALE GENOMIC DNA]</scope>
    <source>
        <strain evidence="1 2">0408225</strain>
    </source>
</reference>
<name>L2F7P2_9GAMM</name>
<dbReference type="RefSeq" id="WP_009501329.1">
    <property type="nucleotide sequence ID" value="NZ_ANIN01000001.1"/>
</dbReference>
<protein>
    <submittedName>
        <fullName evidence="1">Uncharacterized protein</fullName>
    </submittedName>
</protein>
<dbReference type="AlphaFoldDB" id="L2F7P2"/>